<evidence type="ECO:0000259" key="3">
    <source>
        <dbReference type="PROSITE" id="PS51192"/>
    </source>
</evidence>
<dbReference type="EMBL" id="MHTO01000004">
    <property type="protein sequence ID" value="OHA62740.1"/>
    <property type="molecule type" value="Genomic_DNA"/>
</dbReference>
<dbReference type="AlphaFoldDB" id="A0A1G2QQ46"/>
<dbReference type="InterPro" id="IPR014001">
    <property type="entry name" value="Helicase_ATP-bd"/>
</dbReference>
<dbReference type="GO" id="GO:0005524">
    <property type="term" value="F:ATP binding"/>
    <property type="evidence" value="ECO:0007669"/>
    <property type="project" value="InterPro"/>
</dbReference>
<evidence type="ECO:0000256" key="1">
    <source>
        <dbReference type="ARBA" id="ARBA00022801"/>
    </source>
</evidence>
<dbReference type="SUPFAM" id="SSF52540">
    <property type="entry name" value="P-loop containing nucleoside triphosphate hydrolases"/>
    <property type="match status" value="2"/>
</dbReference>
<dbReference type="Gene3D" id="3.40.50.10810">
    <property type="entry name" value="Tandem AAA-ATPase domain"/>
    <property type="match status" value="1"/>
</dbReference>
<keyword evidence="2" id="KW-0175">Coiled coil</keyword>
<dbReference type="InterPro" id="IPR049730">
    <property type="entry name" value="SNF2/RAD54-like_C"/>
</dbReference>
<evidence type="ECO:0000313" key="6">
    <source>
        <dbReference type="Proteomes" id="UP000179245"/>
    </source>
</evidence>
<evidence type="ECO:0000256" key="2">
    <source>
        <dbReference type="SAM" id="Coils"/>
    </source>
</evidence>
<dbReference type="PROSITE" id="PS51192">
    <property type="entry name" value="HELICASE_ATP_BIND_1"/>
    <property type="match status" value="1"/>
</dbReference>
<dbReference type="Pfam" id="PF00271">
    <property type="entry name" value="Helicase_C"/>
    <property type="match status" value="1"/>
</dbReference>
<gene>
    <name evidence="5" type="ORF">A2117_01335</name>
</gene>
<dbReference type="SMART" id="SM00487">
    <property type="entry name" value="DEXDc"/>
    <property type="match status" value="1"/>
</dbReference>
<keyword evidence="1" id="KW-0378">Hydrolase</keyword>
<comment type="caution">
    <text evidence="5">The sequence shown here is derived from an EMBL/GenBank/DDBJ whole genome shotgun (WGS) entry which is preliminary data.</text>
</comment>
<proteinExistence type="predicted"/>
<accession>A0A1G2QQ46</accession>
<name>A0A1G2QQ46_9BACT</name>
<dbReference type="Proteomes" id="UP000179245">
    <property type="component" value="Unassembled WGS sequence"/>
</dbReference>
<organism evidence="5 6">
    <name type="scientific">Candidatus Wildermuthbacteria bacterium GWA2_46_15</name>
    <dbReference type="NCBI Taxonomy" id="1802443"/>
    <lineage>
        <taxon>Bacteria</taxon>
        <taxon>Candidatus Wildermuthiibacteriota</taxon>
    </lineage>
</organism>
<dbReference type="InterPro" id="IPR000330">
    <property type="entry name" value="SNF2_N"/>
</dbReference>
<protein>
    <recommendedName>
        <fullName evidence="7">Helicase</fullName>
    </recommendedName>
</protein>
<evidence type="ECO:0008006" key="7">
    <source>
        <dbReference type="Google" id="ProtNLM"/>
    </source>
</evidence>
<sequence length="1232" mass="135617">MPNIIVQPLQAPFLKLAPSAEAYALHKAALEWDLLDPIVLEGEADFKSKPKWVDLVTPYKHQVQNLITFCRRLPVTLLADDVGLGKTISAGLILSELIYRSRVSKVLIVCPKLLMPQWQEELKTKFGIDSELEVGSKLVTAANKLQKAEKGALITTYHSVRRYMDQLEAAGFHMLILDEAHKLRNLYGGNSSPEWATRIRQSLAARTFKYVLMLTATPIQNRLWDLYSLIDLLSVARGHPNPFGSEDSFARNYIADSHTSARQLKTHRKTEFRSIVYNYMSRVRRGDAQLTFPERIVRSHKVLPTESELKLFKLIAAPIQQLNGLAQVSIAKALVSSPQALASQLNNMAAKGTFPQDVADKVSVVVREMGITAKLSGLDSLLAQLRAERPRDWRLVIFTELRETQNAIGEYLDRLQVPCAFINGDSSIRNQDAIARFKTDPPRVNVIISTAAGAEGVNLQVANVLLNYDLPWNPMVVEQRVGRIQRLGSNHQNVIIFNAILQGTFEEKIVGRLMEKLQLASHAIGDIESLLEAAGLEEGEKESKFEDMLRRLVLASLAGKDVEKETELKAASIAQAKEELKREEKNINSLLGSMDSNQAQGPRAPKFSSQEKSMSAKDFVFNAFKQAGVVYREENPGVYVMSQLFRQNRFVFDEKGAAGLIHPPTIYTPGRPEFENLVSKHAKENECFVQGINAEIRVEARAACGGWVASFGGRFETARDTAVSNKFSGEAVLRVRVSMAHDSYEKLMELSCPVVDGVAQAAARELVNIAPQSLGIDLPALASEAAKDPDIVEFCRFYMERLSEELRSAAGDERRIKKLTEDFTPRLQPDLAGLKGSVKQVIQFETQFRLGDSPLYNCDMSIDNETGAVLSAPPLEVYGEGGARAPSTCFQACAVSGKRALRHLLIKSEDTAKYALPEHIVQCALTGKRVLSTEVATSDLSGRAVLISAMKISPINHKRGEPSYFGVCSFTGSDVLNTELEVSQVSGKSFRNDEAAVSAISLTRGHRNEFIRCQHTGKWLLPDEAERCDITGELVAPGILRQCEVTNKQVVPQLVGECAITHKRALLELLVTGSVSKVPMLKTKAVMSCLGNYCLPKEALSCAWSGRIYHPEDMGQCALTGLPVLRSYLFGQNPSLKALIDLLSKPSSELKVAIDTAPVLAALTSVIGAGNYTVVGVTKAPESDSAAIIVDSKKIFGLVKRRHGFVYSVNEGKILGKVTTGKLSNGVWVRNI</sequence>
<dbReference type="InterPro" id="IPR027417">
    <property type="entry name" value="P-loop_NTPase"/>
</dbReference>
<reference evidence="5 6" key="1">
    <citation type="journal article" date="2016" name="Nat. Commun.">
        <title>Thousands of microbial genomes shed light on interconnected biogeochemical processes in an aquifer system.</title>
        <authorList>
            <person name="Anantharaman K."/>
            <person name="Brown C.T."/>
            <person name="Hug L.A."/>
            <person name="Sharon I."/>
            <person name="Castelle C.J."/>
            <person name="Probst A.J."/>
            <person name="Thomas B.C."/>
            <person name="Singh A."/>
            <person name="Wilkins M.J."/>
            <person name="Karaoz U."/>
            <person name="Brodie E.L."/>
            <person name="Williams K.H."/>
            <person name="Hubbard S.S."/>
            <person name="Banfield J.F."/>
        </authorList>
    </citation>
    <scope>NUCLEOTIDE SEQUENCE [LARGE SCALE GENOMIC DNA]</scope>
</reference>
<feature type="domain" description="Helicase ATP-binding" evidence="3">
    <location>
        <begin position="67"/>
        <end position="236"/>
    </location>
</feature>
<dbReference type="PANTHER" id="PTHR45629">
    <property type="entry name" value="SNF2/RAD54 FAMILY MEMBER"/>
    <property type="match status" value="1"/>
</dbReference>
<dbReference type="InterPro" id="IPR001650">
    <property type="entry name" value="Helicase_C-like"/>
</dbReference>
<dbReference type="Pfam" id="PF00176">
    <property type="entry name" value="SNF2-rel_dom"/>
    <property type="match status" value="1"/>
</dbReference>
<dbReference type="SMART" id="SM00490">
    <property type="entry name" value="HELICc"/>
    <property type="match status" value="1"/>
</dbReference>
<dbReference type="InterPro" id="IPR050496">
    <property type="entry name" value="SNF2_RAD54_helicase_repair"/>
</dbReference>
<dbReference type="STRING" id="1802443.A2117_01335"/>
<feature type="domain" description="Helicase C-terminal" evidence="4">
    <location>
        <begin position="377"/>
        <end position="535"/>
    </location>
</feature>
<evidence type="ECO:0000313" key="5">
    <source>
        <dbReference type="EMBL" id="OHA62740.1"/>
    </source>
</evidence>
<dbReference type="Gene3D" id="3.40.50.300">
    <property type="entry name" value="P-loop containing nucleotide triphosphate hydrolases"/>
    <property type="match status" value="1"/>
</dbReference>
<dbReference type="InterPro" id="IPR038718">
    <property type="entry name" value="SNF2-like_sf"/>
</dbReference>
<dbReference type="PANTHER" id="PTHR45629:SF7">
    <property type="entry name" value="DNA EXCISION REPAIR PROTEIN ERCC-6-RELATED"/>
    <property type="match status" value="1"/>
</dbReference>
<feature type="coiled-coil region" evidence="2">
    <location>
        <begin position="563"/>
        <end position="593"/>
    </location>
</feature>
<dbReference type="PROSITE" id="PS51194">
    <property type="entry name" value="HELICASE_CTER"/>
    <property type="match status" value="1"/>
</dbReference>
<dbReference type="GO" id="GO:0016787">
    <property type="term" value="F:hydrolase activity"/>
    <property type="evidence" value="ECO:0007669"/>
    <property type="project" value="UniProtKB-KW"/>
</dbReference>
<dbReference type="CDD" id="cd18793">
    <property type="entry name" value="SF2_C_SNF"/>
    <property type="match status" value="1"/>
</dbReference>
<evidence type="ECO:0000259" key="4">
    <source>
        <dbReference type="PROSITE" id="PS51194"/>
    </source>
</evidence>